<evidence type="ECO:0000259" key="2">
    <source>
        <dbReference type="PROSITE" id="PS50888"/>
    </source>
</evidence>
<evidence type="ECO:0000313" key="3">
    <source>
        <dbReference type="EMBL" id="KAK3318813.1"/>
    </source>
</evidence>
<dbReference type="PANTHER" id="PTHR47336:SF2">
    <property type="entry name" value="TRANSCRIPTION FACTOR HMS1-RELATED"/>
    <property type="match status" value="1"/>
</dbReference>
<organism evidence="3 4">
    <name type="scientific">Apodospora peruviana</name>
    <dbReference type="NCBI Taxonomy" id="516989"/>
    <lineage>
        <taxon>Eukaryota</taxon>
        <taxon>Fungi</taxon>
        <taxon>Dikarya</taxon>
        <taxon>Ascomycota</taxon>
        <taxon>Pezizomycotina</taxon>
        <taxon>Sordariomycetes</taxon>
        <taxon>Sordariomycetidae</taxon>
        <taxon>Sordariales</taxon>
        <taxon>Lasiosphaeriaceae</taxon>
        <taxon>Apodospora</taxon>
    </lineage>
</organism>
<reference evidence="3" key="1">
    <citation type="journal article" date="2023" name="Mol. Phylogenet. Evol.">
        <title>Genome-scale phylogeny and comparative genomics of the fungal order Sordariales.</title>
        <authorList>
            <person name="Hensen N."/>
            <person name="Bonometti L."/>
            <person name="Westerberg I."/>
            <person name="Brannstrom I.O."/>
            <person name="Guillou S."/>
            <person name="Cros-Aarteil S."/>
            <person name="Calhoun S."/>
            <person name="Haridas S."/>
            <person name="Kuo A."/>
            <person name="Mondo S."/>
            <person name="Pangilinan J."/>
            <person name="Riley R."/>
            <person name="LaButti K."/>
            <person name="Andreopoulos B."/>
            <person name="Lipzen A."/>
            <person name="Chen C."/>
            <person name="Yan M."/>
            <person name="Daum C."/>
            <person name="Ng V."/>
            <person name="Clum A."/>
            <person name="Steindorff A."/>
            <person name="Ohm R.A."/>
            <person name="Martin F."/>
            <person name="Silar P."/>
            <person name="Natvig D.O."/>
            <person name="Lalanne C."/>
            <person name="Gautier V."/>
            <person name="Ament-Velasquez S.L."/>
            <person name="Kruys A."/>
            <person name="Hutchinson M.I."/>
            <person name="Powell A.J."/>
            <person name="Barry K."/>
            <person name="Miller A.N."/>
            <person name="Grigoriev I.V."/>
            <person name="Debuchy R."/>
            <person name="Gladieux P."/>
            <person name="Hiltunen Thoren M."/>
            <person name="Johannesson H."/>
        </authorList>
    </citation>
    <scope>NUCLEOTIDE SEQUENCE</scope>
    <source>
        <strain evidence="3">CBS 118394</strain>
    </source>
</reference>
<dbReference type="GO" id="GO:0046983">
    <property type="term" value="F:protein dimerization activity"/>
    <property type="evidence" value="ECO:0007669"/>
    <property type="project" value="InterPro"/>
</dbReference>
<dbReference type="Gene3D" id="4.10.280.10">
    <property type="entry name" value="Helix-loop-helix DNA-binding domain"/>
    <property type="match status" value="1"/>
</dbReference>
<evidence type="ECO:0000256" key="1">
    <source>
        <dbReference type="SAM" id="MobiDB-lite"/>
    </source>
</evidence>
<protein>
    <recommendedName>
        <fullName evidence="2">BHLH domain-containing protein</fullName>
    </recommendedName>
</protein>
<comment type="caution">
    <text evidence="3">The sequence shown here is derived from an EMBL/GenBank/DDBJ whole genome shotgun (WGS) entry which is preliminary data.</text>
</comment>
<dbReference type="InterPro" id="IPR052099">
    <property type="entry name" value="Regulatory_TF_Diverse"/>
</dbReference>
<dbReference type="SUPFAM" id="SSF47459">
    <property type="entry name" value="HLH, helix-loop-helix DNA-binding domain"/>
    <property type="match status" value="1"/>
</dbReference>
<feature type="compositionally biased region" description="Low complexity" evidence="1">
    <location>
        <begin position="319"/>
        <end position="333"/>
    </location>
</feature>
<dbReference type="AlphaFoldDB" id="A0AAE0M4V9"/>
<gene>
    <name evidence="3" type="ORF">B0H66DRAFT_250324</name>
</gene>
<feature type="region of interest" description="Disordered" evidence="1">
    <location>
        <begin position="1"/>
        <end position="33"/>
    </location>
</feature>
<dbReference type="InterPro" id="IPR036638">
    <property type="entry name" value="HLH_DNA-bd_sf"/>
</dbReference>
<feature type="domain" description="BHLH" evidence="2">
    <location>
        <begin position="367"/>
        <end position="489"/>
    </location>
</feature>
<accession>A0AAE0M4V9</accession>
<keyword evidence="4" id="KW-1185">Reference proteome</keyword>
<feature type="compositionally biased region" description="Low complexity" evidence="1">
    <location>
        <begin position="241"/>
        <end position="252"/>
    </location>
</feature>
<feature type="compositionally biased region" description="Polar residues" evidence="1">
    <location>
        <begin position="334"/>
        <end position="344"/>
    </location>
</feature>
<dbReference type="InterPro" id="IPR011598">
    <property type="entry name" value="bHLH_dom"/>
</dbReference>
<feature type="region of interest" description="Disordered" evidence="1">
    <location>
        <begin position="455"/>
        <end position="474"/>
    </location>
</feature>
<evidence type="ECO:0000313" key="4">
    <source>
        <dbReference type="Proteomes" id="UP001283341"/>
    </source>
</evidence>
<dbReference type="SMART" id="SM00353">
    <property type="entry name" value="HLH"/>
    <property type="match status" value="1"/>
</dbReference>
<feature type="region of interest" description="Disordered" evidence="1">
    <location>
        <begin position="136"/>
        <end position="173"/>
    </location>
</feature>
<proteinExistence type="predicted"/>
<feature type="region of interest" description="Disordered" evidence="1">
    <location>
        <begin position="200"/>
        <end position="354"/>
    </location>
</feature>
<reference evidence="3" key="2">
    <citation type="submission" date="2023-06" db="EMBL/GenBank/DDBJ databases">
        <authorList>
            <consortium name="Lawrence Berkeley National Laboratory"/>
            <person name="Haridas S."/>
            <person name="Hensen N."/>
            <person name="Bonometti L."/>
            <person name="Westerberg I."/>
            <person name="Brannstrom I.O."/>
            <person name="Guillou S."/>
            <person name="Cros-Aarteil S."/>
            <person name="Calhoun S."/>
            <person name="Kuo A."/>
            <person name="Mondo S."/>
            <person name="Pangilinan J."/>
            <person name="Riley R."/>
            <person name="Labutti K."/>
            <person name="Andreopoulos B."/>
            <person name="Lipzen A."/>
            <person name="Chen C."/>
            <person name="Yanf M."/>
            <person name="Daum C."/>
            <person name="Ng V."/>
            <person name="Clum A."/>
            <person name="Steindorff A."/>
            <person name="Ohm R."/>
            <person name="Martin F."/>
            <person name="Silar P."/>
            <person name="Natvig D."/>
            <person name="Lalanne C."/>
            <person name="Gautier V."/>
            <person name="Ament-Velasquez S.L."/>
            <person name="Kruys A."/>
            <person name="Hutchinson M.I."/>
            <person name="Powell A.J."/>
            <person name="Barry K."/>
            <person name="Miller A.N."/>
            <person name="Grigoriev I.V."/>
            <person name="Debuchy R."/>
            <person name="Gladieux P."/>
            <person name="Thoren M.H."/>
            <person name="Johannesson H."/>
        </authorList>
    </citation>
    <scope>NUCLEOTIDE SEQUENCE</scope>
    <source>
        <strain evidence="3">CBS 118394</strain>
    </source>
</reference>
<dbReference type="Proteomes" id="UP001283341">
    <property type="component" value="Unassembled WGS sequence"/>
</dbReference>
<dbReference type="Pfam" id="PF00010">
    <property type="entry name" value="HLH"/>
    <property type="match status" value="1"/>
</dbReference>
<dbReference type="EMBL" id="JAUEDM010000004">
    <property type="protein sequence ID" value="KAK3318813.1"/>
    <property type="molecule type" value="Genomic_DNA"/>
</dbReference>
<sequence length="525" mass="56585">MARSEHERSGFDDGLDESQSYQPTAPASIFGTLGPEPRSIQPFQFCSSSASTISPIVVPHEYTVSPAISPTSLFDNTATGVHFGHVSQGLEPTAMLGEQALLMPPFGYSTSSSSVPTYVAGHPLDLLTYPQTATQPWSEQQGHGSVPWQHGLDTSVPPSWPPQSSSSTPLTTQAPSLSFMSYPSGQLIADCLKPMDSYYHDSSDTSGQDTKGPAARLSKNETLRKRRSNNMGGAQPPIASTTPTARGGTTRPATRDPEMLHPNEVTPPVRIQSGHRSGGGGGSAAPNRTRGKRMRESTSSSSPPATQGASRPRMGLLDTTGITTTTGSTNNYTRQSNQKGSGKQCSVHGPPLEEETGEEALLPVADNARLKHNSVERKYRNRLNKHFEQLLDALPPTMGDSLPDHRSQQQLRLPPLLAAPTTIQDGNSGELEDQTDYIDRGVGSVQGGRQKGFLAAQDRSPATPTAPPESRRVSKSEVLDRAILYIRSLENGQERLMADRKELRRWWETYGKSVAGDGGFTKDDC</sequence>
<name>A0AAE0M4V9_9PEZI</name>
<feature type="compositionally biased region" description="Low complexity" evidence="1">
    <location>
        <begin position="154"/>
        <end position="173"/>
    </location>
</feature>
<dbReference type="PROSITE" id="PS50888">
    <property type="entry name" value="BHLH"/>
    <property type="match status" value="1"/>
</dbReference>
<feature type="compositionally biased region" description="Basic and acidic residues" evidence="1">
    <location>
        <begin position="1"/>
        <end position="11"/>
    </location>
</feature>
<dbReference type="PANTHER" id="PTHR47336">
    <property type="entry name" value="TRANSCRIPTION FACTOR HMS1-RELATED"/>
    <property type="match status" value="1"/>
</dbReference>
<feature type="compositionally biased region" description="Polar residues" evidence="1">
    <location>
        <begin position="297"/>
        <end position="309"/>
    </location>
</feature>